<feature type="region of interest" description="Disordered" evidence="1">
    <location>
        <begin position="24"/>
        <end position="67"/>
    </location>
</feature>
<dbReference type="EMBL" id="KV426530">
    <property type="protein sequence ID" value="KZV80021.1"/>
    <property type="molecule type" value="Genomic_DNA"/>
</dbReference>
<protein>
    <submittedName>
        <fullName evidence="2">Uncharacterized protein</fullName>
    </submittedName>
</protein>
<dbReference type="InParanoid" id="A0A165B7U8"/>
<dbReference type="AlphaFoldDB" id="A0A165B7U8"/>
<evidence type="ECO:0000313" key="2">
    <source>
        <dbReference type="EMBL" id="KZV80021.1"/>
    </source>
</evidence>
<keyword evidence="3" id="KW-1185">Reference proteome</keyword>
<reference evidence="2 3" key="1">
    <citation type="journal article" date="2016" name="Mol. Biol. Evol.">
        <title>Comparative Genomics of Early-Diverging Mushroom-Forming Fungi Provides Insights into the Origins of Lignocellulose Decay Capabilities.</title>
        <authorList>
            <person name="Nagy L.G."/>
            <person name="Riley R."/>
            <person name="Tritt A."/>
            <person name="Adam C."/>
            <person name="Daum C."/>
            <person name="Floudas D."/>
            <person name="Sun H."/>
            <person name="Yadav J.S."/>
            <person name="Pangilinan J."/>
            <person name="Larsson K.H."/>
            <person name="Matsuura K."/>
            <person name="Barry K."/>
            <person name="Labutti K."/>
            <person name="Kuo R."/>
            <person name="Ohm R.A."/>
            <person name="Bhattacharya S.S."/>
            <person name="Shirouzu T."/>
            <person name="Yoshinaga Y."/>
            <person name="Martin F.M."/>
            <person name="Grigoriev I.V."/>
            <person name="Hibbett D.S."/>
        </authorList>
    </citation>
    <scope>NUCLEOTIDE SEQUENCE [LARGE SCALE GENOMIC DNA]</scope>
    <source>
        <strain evidence="2 3">HHB12029</strain>
    </source>
</reference>
<sequence>MLSFPPSHKQHRVKMDAVARKLAPSGRTVYDRKNHRQDADIDPHIGCTSSSDNLPPRHANGQVHASQPATIVSSVPILRAVRSKSTQTQASDPVLVDQCGPQEVAVGADAELIQPGMPGPRPTVTQVRRWPSSAAL</sequence>
<evidence type="ECO:0000256" key="1">
    <source>
        <dbReference type="SAM" id="MobiDB-lite"/>
    </source>
</evidence>
<feature type="region of interest" description="Disordered" evidence="1">
    <location>
        <begin position="112"/>
        <end position="136"/>
    </location>
</feature>
<proteinExistence type="predicted"/>
<evidence type="ECO:0000313" key="3">
    <source>
        <dbReference type="Proteomes" id="UP000077266"/>
    </source>
</evidence>
<dbReference type="Proteomes" id="UP000077266">
    <property type="component" value="Unassembled WGS sequence"/>
</dbReference>
<accession>A0A165B7U8</accession>
<name>A0A165B7U8_EXIGL</name>
<gene>
    <name evidence="2" type="ORF">EXIGLDRAFT_733718</name>
</gene>
<organism evidence="2 3">
    <name type="scientific">Exidia glandulosa HHB12029</name>
    <dbReference type="NCBI Taxonomy" id="1314781"/>
    <lineage>
        <taxon>Eukaryota</taxon>
        <taxon>Fungi</taxon>
        <taxon>Dikarya</taxon>
        <taxon>Basidiomycota</taxon>
        <taxon>Agaricomycotina</taxon>
        <taxon>Agaricomycetes</taxon>
        <taxon>Auriculariales</taxon>
        <taxon>Exidiaceae</taxon>
        <taxon>Exidia</taxon>
    </lineage>
</organism>
<feature type="compositionally biased region" description="Basic and acidic residues" evidence="1">
    <location>
        <begin position="29"/>
        <end position="43"/>
    </location>
</feature>